<evidence type="ECO:0000256" key="3">
    <source>
        <dbReference type="PROSITE-ProRule" id="PRU00358"/>
    </source>
</evidence>
<dbReference type="EMBL" id="JAUJYO010000010">
    <property type="protein sequence ID" value="KAK1307445.1"/>
    <property type="molecule type" value="Genomic_DNA"/>
</dbReference>
<feature type="compositionally biased region" description="Basic and acidic residues" evidence="4">
    <location>
        <begin position="42"/>
        <end position="65"/>
    </location>
</feature>
<proteinExistence type="predicted"/>
<dbReference type="Proteomes" id="UP001180020">
    <property type="component" value="Unassembled WGS sequence"/>
</dbReference>
<dbReference type="InterPro" id="IPR036987">
    <property type="entry name" value="SRA-YDG_sf"/>
</dbReference>
<dbReference type="InterPro" id="IPR051357">
    <property type="entry name" value="H3K9_HMTase_SUVAR3-9"/>
</dbReference>
<reference evidence="6" key="1">
    <citation type="journal article" date="2023" name="Nat. Commun.">
        <title>Diploid and tetraploid genomes of Acorus and the evolution of monocots.</title>
        <authorList>
            <person name="Ma L."/>
            <person name="Liu K.W."/>
            <person name="Li Z."/>
            <person name="Hsiao Y.Y."/>
            <person name="Qi Y."/>
            <person name="Fu T."/>
            <person name="Tang G.D."/>
            <person name="Zhang D."/>
            <person name="Sun W.H."/>
            <person name="Liu D.K."/>
            <person name="Li Y."/>
            <person name="Chen G.Z."/>
            <person name="Liu X.D."/>
            <person name="Liao X.Y."/>
            <person name="Jiang Y.T."/>
            <person name="Yu X."/>
            <person name="Hao Y."/>
            <person name="Huang J."/>
            <person name="Zhao X.W."/>
            <person name="Ke S."/>
            <person name="Chen Y.Y."/>
            <person name="Wu W.L."/>
            <person name="Hsu J.L."/>
            <person name="Lin Y.F."/>
            <person name="Huang M.D."/>
            <person name="Li C.Y."/>
            <person name="Huang L."/>
            <person name="Wang Z.W."/>
            <person name="Zhao X."/>
            <person name="Zhong W.Y."/>
            <person name="Peng D.H."/>
            <person name="Ahmad S."/>
            <person name="Lan S."/>
            <person name="Zhang J.S."/>
            <person name="Tsai W.C."/>
            <person name="Van de Peer Y."/>
            <person name="Liu Z.J."/>
        </authorList>
    </citation>
    <scope>NUCLEOTIDE SEQUENCE</scope>
    <source>
        <strain evidence="6">CP</strain>
    </source>
</reference>
<gene>
    <name evidence="6" type="primary">SUVH6</name>
    <name evidence="6" type="ORF">QJS10_CPA10g01710</name>
</gene>
<feature type="compositionally biased region" description="Basic residues" evidence="4">
    <location>
        <begin position="1"/>
        <end position="11"/>
    </location>
</feature>
<evidence type="ECO:0000256" key="4">
    <source>
        <dbReference type="SAM" id="MobiDB-lite"/>
    </source>
</evidence>
<dbReference type="GO" id="GO:0005634">
    <property type="term" value="C:nucleus"/>
    <property type="evidence" value="ECO:0007669"/>
    <property type="project" value="UniProtKB-SubCell"/>
</dbReference>
<evidence type="ECO:0000259" key="5">
    <source>
        <dbReference type="PROSITE" id="PS51015"/>
    </source>
</evidence>
<evidence type="ECO:0000256" key="2">
    <source>
        <dbReference type="ARBA" id="ARBA00023242"/>
    </source>
</evidence>
<comment type="subcellular location">
    <subcellularLocation>
        <location evidence="1">Chromosome</location>
    </subcellularLocation>
    <subcellularLocation>
        <location evidence="3">Nucleus</location>
    </subcellularLocation>
</comment>
<comment type="caution">
    <text evidence="6">The sequence shown here is derived from an EMBL/GenBank/DDBJ whole genome shotgun (WGS) entry which is preliminary data.</text>
</comment>
<evidence type="ECO:0000313" key="6">
    <source>
        <dbReference type="EMBL" id="KAK1307445.1"/>
    </source>
</evidence>
<feature type="region of interest" description="Disordered" evidence="4">
    <location>
        <begin position="1"/>
        <end position="71"/>
    </location>
</feature>
<dbReference type="Pfam" id="PF02182">
    <property type="entry name" value="SAD_SRA"/>
    <property type="match status" value="1"/>
</dbReference>
<dbReference type="GO" id="GO:0005694">
    <property type="term" value="C:chromosome"/>
    <property type="evidence" value="ECO:0007669"/>
    <property type="project" value="UniProtKB-SubCell"/>
</dbReference>
<protein>
    <submittedName>
        <fullName evidence="6">Histone-lysine N-methyltransferase, H3 lysine-9 specific SUVH6</fullName>
    </submittedName>
</protein>
<dbReference type="GO" id="GO:0003690">
    <property type="term" value="F:double-stranded DNA binding"/>
    <property type="evidence" value="ECO:0007669"/>
    <property type="project" value="TreeGrafter"/>
</dbReference>
<dbReference type="InterPro" id="IPR015947">
    <property type="entry name" value="PUA-like_sf"/>
</dbReference>
<dbReference type="SUPFAM" id="SSF88697">
    <property type="entry name" value="PUA domain-like"/>
    <property type="match status" value="1"/>
</dbReference>
<feature type="domain" description="YDG" evidence="5">
    <location>
        <begin position="189"/>
        <end position="248"/>
    </location>
</feature>
<keyword evidence="7" id="KW-1185">Reference proteome</keyword>
<name>A0AAV9E1M8_ACOCL</name>
<evidence type="ECO:0000313" key="7">
    <source>
        <dbReference type="Proteomes" id="UP001180020"/>
    </source>
</evidence>
<accession>A0AAV9E1M8</accession>
<dbReference type="PANTHER" id="PTHR45660">
    <property type="entry name" value="HISTONE-LYSINE N-METHYLTRANSFERASE SETMAR"/>
    <property type="match status" value="1"/>
</dbReference>
<dbReference type="PROSITE" id="PS51015">
    <property type="entry name" value="YDG"/>
    <property type="match status" value="1"/>
</dbReference>
<organism evidence="6 7">
    <name type="scientific">Acorus calamus</name>
    <name type="common">Sweet flag</name>
    <dbReference type="NCBI Taxonomy" id="4465"/>
    <lineage>
        <taxon>Eukaryota</taxon>
        <taxon>Viridiplantae</taxon>
        <taxon>Streptophyta</taxon>
        <taxon>Embryophyta</taxon>
        <taxon>Tracheophyta</taxon>
        <taxon>Spermatophyta</taxon>
        <taxon>Magnoliopsida</taxon>
        <taxon>Liliopsida</taxon>
        <taxon>Acoraceae</taxon>
        <taxon>Acorus</taxon>
    </lineage>
</organism>
<dbReference type="PANTHER" id="PTHR45660:SF46">
    <property type="entry name" value="HISTONE-LYSINE N-METHYLTRANSFERASE, H3 LYSINE-9 SPECIFIC SUVH6"/>
    <property type="match status" value="1"/>
</dbReference>
<dbReference type="Gene3D" id="2.30.280.10">
    <property type="entry name" value="SRA-YDG"/>
    <property type="match status" value="1"/>
</dbReference>
<dbReference type="GO" id="GO:0042054">
    <property type="term" value="F:histone methyltransferase activity"/>
    <property type="evidence" value="ECO:0007669"/>
    <property type="project" value="TreeGrafter"/>
</dbReference>
<keyword evidence="2 3" id="KW-0539">Nucleus</keyword>
<dbReference type="AlphaFoldDB" id="A0AAV9E1M8"/>
<reference evidence="6" key="2">
    <citation type="submission" date="2023-06" db="EMBL/GenBank/DDBJ databases">
        <authorList>
            <person name="Ma L."/>
            <person name="Liu K.-W."/>
            <person name="Li Z."/>
            <person name="Hsiao Y.-Y."/>
            <person name="Qi Y."/>
            <person name="Fu T."/>
            <person name="Tang G."/>
            <person name="Zhang D."/>
            <person name="Sun W.-H."/>
            <person name="Liu D.-K."/>
            <person name="Li Y."/>
            <person name="Chen G.-Z."/>
            <person name="Liu X.-D."/>
            <person name="Liao X.-Y."/>
            <person name="Jiang Y.-T."/>
            <person name="Yu X."/>
            <person name="Hao Y."/>
            <person name="Huang J."/>
            <person name="Zhao X.-W."/>
            <person name="Ke S."/>
            <person name="Chen Y.-Y."/>
            <person name="Wu W.-L."/>
            <person name="Hsu J.-L."/>
            <person name="Lin Y.-F."/>
            <person name="Huang M.-D."/>
            <person name="Li C.-Y."/>
            <person name="Huang L."/>
            <person name="Wang Z.-W."/>
            <person name="Zhao X."/>
            <person name="Zhong W.-Y."/>
            <person name="Peng D.-H."/>
            <person name="Ahmad S."/>
            <person name="Lan S."/>
            <person name="Zhang J.-S."/>
            <person name="Tsai W.-C."/>
            <person name="Van De Peer Y."/>
            <person name="Liu Z.-J."/>
        </authorList>
    </citation>
    <scope>NUCLEOTIDE SEQUENCE</scope>
    <source>
        <strain evidence="6">CP</strain>
        <tissue evidence="6">Leaves</tissue>
    </source>
</reference>
<evidence type="ECO:0000256" key="1">
    <source>
        <dbReference type="ARBA" id="ARBA00004286"/>
    </source>
</evidence>
<dbReference type="InterPro" id="IPR003105">
    <property type="entry name" value="SRA_YDG"/>
</dbReference>
<sequence length="248" mass="27732">MAAPNVKRRFKPISGRGRSRPLSIRQMKREEAISDDEGMEIVVRENNEDDSTRDGGGEDSSRDENLSLVPFGSLESSKNSKVCEAEDDDGEGGACLLRESHGTRSLSLIPFGLPESSNRDHTKGEVVTRNKVRETLRLFQAICRKLLQEEESKVKVRGEQPNIFRIDLAASKLLREKRMWVNTGKPILGVVPGVEVGDEFQYRVELAIVGIHRPFQGGIDFLKKGKEILATVLLLRVVMMTKRTALMS</sequence>